<gene>
    <name evidence="2" type="ORF">EOD39_8147</name>
</gene>
<reference evidence="2 3" key="1">
    <citation type="submission" date="2019-01" db="EMBL/GenBank/DDBJ databases">
        <title>Draft Genome and Complete Hox-Cluster Characterization of the Sterlet Sturgeon (Acipenser ruthenus).</title>
        <authorList>
            <person name="Wei Q."/>
        </authorList>
    </citation>
    <scope>NUCLEOTIDE SEQUENCE [LARGE SCALE GENOMIC DNA]</scope>
    <source>
        <strain evidence="2">WHYD16114868_AA</strain>
        <tissue evidence="2">Blood</tissue>
    </source>
</reference>
<feature type="compositionally biased region" description="Polar residues" evidence="1">
    <location>
        <begin position="159"/>
        <end position="172"/>
    </location>
</feature>
<keyword evidence="3" id="KW-1185">Reference proteome</keyword>
<sequence length="483" mass="53076">MAYKLACGLSMREVLENNLRPVNYQFQQNLDYYKTRGADLMNKTRAKAAPLNINKVSSSLLNFGRKLIAPAISVNPSSAVPINSDVSAAPLAVTRSLTETSQIQQEQQQQHHPQQHHPQQTQQNRLLKSESMPVQLSKDVVTGGGAWVSIPVQTVTDIQGQGSRNVSSSPSAESLPVGREHSASPPLSVTKKDSLFNISRSRSHSKTMGKKESEEDLEGQISFLQGQLNDLEAMSKYCAKMMNVHIVIHTFHCSAFCQEEDLEGQISFLQGQLNDLEAMSKYCAKMMNVHIGKIQDVILQEHLEKEDEVLVSLAGLKQIKDILKGSLRFNQSLLEAEENEEITIADDHYCSSRHSGGGGRCGHKHTDKEAFLTLRPQQADSETSLNSEGRNSDDYILVSQEDDVEQEQCEKPDDAVCNPEYPDLPKGHKVALKPEKEALRAAVCSDPLMGAVSGSSSTSGSSPEDDSSNSKDSDFTIVNPTDL</sequence>
<evidence type="ECO:0000313" key="2">
    <source>
        <dbReference type="EMBL" id="RXM30126.1"/>
    </source>
</evidence>
<feature type="region of interest" description="Disordered" evidence="1">
    <location>
        <begin position="374"/>
        <end position="393"/>
    </location>
</feature>
<evidence type="ECO:0000313" key="3">
    <source>
        <dbReference type="Proteomes" id="UP000289886"/>
    </source>
</evidence>
<comment type="caution">
    <text evidence="2">The sequence shown here is derived from an EMBL/GenBank/DDBJ whole genome shotgun (WGS) entry which is preliminary data.</text>
</comment>
<feature type="compositionally biased region" description="Polar residues" evidence="1">
    <location>
        <begin position="375"/>
        <end position="389"/>
    </location>
</feature>
<accession>A0A444U4I1</accession>
<feature type="region of interest" description="Disordered" evidence="1">
    <location>
        <begin position="159"/>
        <end position="189"/>
    </location>
</feature>
<protein>
    <submittedName>
        <fullName evidence="2">TBC1 domain family member 5</fullName>
    </submittedName>
</protein>
<feature type="region of interest" description="Disordered" evidence="1">
    <location>
        <begin position="402"/>
        <end position="427"/>
    </location>
</feature>
<feature type="compositionally biased region" description="Low complexity" evidence="1">
    <location>
        <begin position="453"/>
        <end position="462"/>
    </location>
</feature>
<feature type="region of interest" description="Disordered" evidence="1">
    <location>
        <begin position="97"/>
        <end position="128"/>
    </location>
</feature>
<feature type="region of interest" description="Disordered" evidence="1">
    <location>
        <begin position="448"/>
        <end position="483"/>
    </location>
</feature>
<dbReference type="EMBL" id="SCEB01215326">
    <property type="protein sequence ID" value="RXM30126.1"/>
    <property type="molecule type" value="Genomic_DNA"/>
</dbReference>
<dbReference type="Proteomes" id="UP000289886">
    <property type="component" value="Unassembled WGS sequence"/>
</dbReference>
<evidence type="ECO:0000256" key="1">
    <source>
        <dbReference type="SAM" id="MobiDB-lite"/>
    </source>
</evidence>
<feature type="compositionally biased region" description="Low complexity" evidence="1">
    <location>
        <begin position="102"/>
        <end position="123"/>
    </location>
</feature>
<name>A0A444U4I1_ACIRT</name>
<organism evidence="2 3">
    <name type="scientific">Acipenser ruthenus</name>
    <name type="common">Sterlet sturgeon</name>
    <dbReference type="NCBI Taxonomy" id="7906"/>
    <lineage>
        <taxon>Eukaryota</taxon>
        <taxon>Metazoa</taxon>
        <taxon>Chordata</taxon>
        <taxon>Craniata</taxon>
        <taxon>Vertebrata</taxon>
        <taxon>Euteleostomi</taxon>
        <taxon>Actinopterygii</taxon>
        <taxon>Chondrostei</taxon>
        <taxon>Acipenseriformes</taxon>
        <taxon>Acipenseridae</taxon>
        <taxon>Acipenser</taxon>
    </lineage>
</organism>
<proteinExistence type="predicted"/>
<dbReference type="AlphaFoldDB" id="A0A444U4I1"/>